<proteinExistence type="predicted"/>
<evidence type="ECO:0000313" key="2">
    <source>
        <dbReference type="Proteomes" id="UP000651517"/>
    </source>
</evidence>
<gene>
    <name evidence="1" type="ORF">H9634_04985</name>
</gene>
<organism evidence="1 2">
    <name type="scientific">Brevibacterium gallinarum</name>
    <dbReference type="NCBI Taxonomy" id="2762220"/>
    <lineage>
        <taxon>Bacteria</taxon>
        <taxon>Bacillati</taxon>
        <taxon>Actinomycetota</taxon>
        <taxon>Actinomycetes</taxon>
        <taxon>Micrococcales</taxon>
        <taxon>Brevibacteriaceae</taxon>
        <taxon>Brevibacterium</taxon>
    </lineage>
</organism>
<dbReference type="PANTHER" id="PTHR10151:SF120">
    <property type="entry name" value="BIS(5'-ADENOSYL)-TRIPHOSPHATASE"/>
    <property type="match status" value="1"/>
</dbReference>
<reference evidence="1 2" key="1">
    <citation type="submission" date="2020-08" db="EMBL/GenBank/DDBJ databases">
        <title>A Genomic Blueprint of the Chicken Gut Microbiome.</title>
        <authorList>
            <person name="Gilroy R."/>
            <person name="Ravi A."/>
            <person name="Getino M."/>
            <person name="Pursley I."/>
            <person name="Horton D.L."/>
            <person name="Alikhan N.-F."/>
            <person name="Baker D."/>
            <person name="Gharbi K."/>
            <person name="Hall N."/>
            <person name="Watson M."/>
            <person name="Adriaenssens E.M."/>
            <person name="Foster-Nyarko E."/>
            <person name="Jarju S."/>
            <person name="Secka A."/>
            <person name="Antonio M."/>
            <person name="Oren A."/>
            <person name="Chaudhuri R."/>
            <person name="La Ragione R.M."/>
            <person name="Hildebrand F."/>
            <person name="Pallen M.J."/>
        </authorList>
    </citation>
    <scope>NUCLEOTIDE SEQUENCE [LARGE SCALE GENOMIC DNA]</scope>
    <source>
        <strain evidence="1 2">Re57</strain>
    </source>
</reference>
<evidence type="ECO:0000313" key="1">
    <source>
        <dbReference type="EMBL" id="MBD8020134.1"/>
    </source>
</evidence>
<comment type="caution">
    <text evidence="1">The sequence shown here is derived from an EMBL/GenBank/DDBJ whole genome shotgun (WGS) entry which is preliminary data.</text>
</comment>
<dbReference type="Pfam" id="PF01663">
    <property type="entry name" value="Phosphodiest"/>
    <property type="match status" value="1"/>
</dbReference>
<accession>A0ABR8WST7</accession>
<dbReference type="SUPFAM" id="SSF53649">
    <property type="entry name" value="Alkaline phosphatase-like"/>
    <property type="match status" value="1"/>
</dbReference>
<dbReference type="EMBL" id="JACSPY010000003">
    <property type="protein sequence ID" value="MBD8020134.1"/>
    <property type="molecule type" value="Genomic_DNA"/>
</dbReference>
<dbReference type="InterPro" id="IPR002591">
    <property type="entry name" value="Phosphodiest/P_Trfase"/>
</dbReference>
<dbReference type="Proteomes" id="UP000651517">
    <property type="component" value="Unassembled WGS sequence"/>
</dbReference>
<dbReference type="InterPro" id="IPR017850">
    <property type="entry name" value="Alkaline_phosphatase_core_sf"/>
</dbReference>
<sequence>MSGPKVLLLGIDGCRLSITGEDGIAPHLHRMRSAGRLHGMTMVPPTMSGPGWASILTGSTHEQHGVAGNDFIGHRLHSRPDLLARAFYADQSTTTFAAAGWPPLIDPHGLGPVIHQRLEQQWAGQHRIIARDGETHGYVRVDAEIADYAAAMLAGQQAADVSFVYFCDVDETGHLYGLMGSEYRQAIGRVDAHLGRIAAAIEQRAAERGEDWIVIIVTDHGHVDAGGHGGDTPEECASFVITWSPGGPARLPDWPDEIAPHELCELILTARAQGDVSGHT</sequence>
<name>A0ABR8WST7_9MICO</name>
<dbReference type="PANTHER" id="PTHR10151">
    <property type="entry name" value="ECTONUCLEOTIDE PYROPHOSPHATASE/PHOSPHODIESTERASE"/>
    <property type="match status" value="1"/>
</dbReference>
<protein>
    <submittedName>
        <fullName evidence="1">Alkaline phosphatase family protein</fullName>
    </submittedName>
</protein>
<dbReference type="RefSeq" id="WP_191725645.1">
    <property type="nucleotide sequence ID" value="NZ_JACSPY010000003.1"/>
</dbReference>
<keyword evidence="2" id="KW-1185">Reference proteome</keyword>
<dbReference type="Gene3D" id="3.40.720.10">
    <property type="entry name" value="Alkaline Phosphatase, subunit A"/>
    <property type="match status" value="1"/>
</dbReference>